<feature type="compositionally biased region" description="Polar residues" evidence="1">
    <location>
        <begin position="62"/>
        <end position="71"/>
    </location>
</feature>
<comment type="caution">
    <text evidence="2">The sequence shown here is derived from an EMBL/GenBank/DDBJ whole genome shotgun (WGS) entry which is preliminary data.</text>
</comment>
<protein>
    <submittedName>
        <fullName evidence="2">Cytochrome oxidase putative small subunit CydP</fullName>
    </submittedName>
</protein>
<organism evidence="2 3">
    <name type="scientific">Balneatrix alpica</name>
    <dbReference type="NCBI Taxonomy" id="75684"/>
    <lineage>
        <taxon>Bacteria</taxon>
        <taxon>Pseudomonadati</taxon>
        <taxon>Pseudomonadota</taxon>
        <taxon>Gammaproteobacteria</taxon>
        <taxon>Oceanospirillales</taxon>
        <taxon>Balneatrichaceae</taxon>
        <taxon>Balneatrix</taxon>
    </lineage>
</organism>
<dbReference type="InterPro" id="IPR054636">
    <property type="entry name" value="CydP"/>
</dbReference>
<dbReference type="EMBL" id="JBHLZN010000001">
    <property type="protein sequence ID" value="MFB9885238.1"/>
    <property type="molecule type" value="Genomic_DNA"/>
</dbReference>
<evidence type="ECO:0000313" key="3">
    <source>
        <dbReference type="Proteomes" id="UP001589628"/>
    </source>
</evidence>
<feature type="region of interest" description="Disordered" evidence="1">
    <location>
        <begin position="52"/>
        <end position="71"/>
    </location>
</feature>
<evidence type="ECO:0000313" key="2">
    <source>
        <dbReference type="EMBL" id="MFB9885238.1"/>
    </source>
</evidence>
<dbReference type="RefSeq" id="WP_027313168.1">
    <property type="nucleotide sequence ID" value="NZ_JBHLZN010000001.1"/>
</dbReference>
<proteinExistence type="predicted"/>
<keyword evidence="3" id="KW-1185">Reference proteome</keyword>
<name>A0ABV5Z9B8_9GAMM</name>
<evidence type="ECO:0000256" key="1">
    <source>
        <dbReference type="SAM" id="MobiDB-lite"/>
    </source>
</evidence>
<accession>A0ABV5Z9B8</accession>
<reference evidence="2 3" key="1">
    <citation type="submission" date="2024-09" db="EMBL/GenBank/DDBJ databases">
        <authorList>
            <person name="Sun Q."/>
            <person name="Mori K."/>
        </authorList>
    </citation>
    <scope>NUCLEOTIDE SEQUENCE [LARGE SCALE GENOMIC DNA]</scope>
    <source>
        <strain evidence="2 3">ATCC 51285</strain>
    </source>
</reference>
<sequence>MPIQRLMTAWRGFLRRHRLTRHLLWVLLIKLTLLLALKQLYFSPDPHAPSAPLAEHLLGPTPSLTQEPNHD</sequence>
<dbReference type="NCBIfam" id="NF045611">
    <property type="entry name" value="small_CydP"/>
    <property type="match status" value="1"/>
</dbReference>
<gene>
    <name evidence="2" type="primary">cydP</name>
    <name evidence="2" type="ORF">ACFFLH_02265</name>
</gene>
<dbReference type="Proteomes" id="UP001589628">
    <property type="component" value="Unassembled WGS sequence"/>
</dbReference>